<keyword evidence="3" id="KW-1185">Reference proteome</keyword>
<feature type="transmembrane region" description="Helical" evidence="1">
    <location>
        <begin position="20"/>
        <end position="46"/>
    </location>
</feature>
<sequence>MSNLGILDWPGVLFGLVNDLLLFVLPLPLTLVFWAAVSGWATMWVYRATSNQEKLAALKPQVKAVQEKLKRYDGEFSGLIPLIRENFRLSGRHIGLAIGPALIAGIPVLFVLVWGSNEFGAHFPEAGARVNVEVSSDSVERDAENWRWTGTDARQLPSAVDEPLRWRLSWPDQTAALETATGEPAVELPPEVPTPMLHKRKWWNLLIGNPAGYLASDNPVDSIRMGLPSHEILPVGPGWMRGWLFTYFVVLIAVSLGFKFYWKVH</sequence>
<comment type="caution">
    <text evidence="2">The sequence shown here is derived from an EMBL/GenBank/DDBJ whole genome shotgun (WGS) entry which is preliminary data.</text>
</comment>
<feature type="transmembrane region" description="Helical" evidence="1">
    <location>
        <begin position="94"/>
        <end position="114"/>
    </location>
</feature>
<keyword evidence="1" id="KW-0812">Transmembrane</keyword>
<dbReference type="AlphaFoldDB" id="A0A3E1K546"/>
<evidence type="ECO:0000256" key="1">
    <source>
        <dbReference type="SAM" id="Phobius"/>
    </source>
</evidence>
<evidence type="ECO:0000313" key="3">
    <source>
        <dbReference type="Proteomes" id="UP000260351"/>
    </source>
</evidence>
<accession>A0A3E1K546</accession>
<keyword evidence="1" id="KW-1133">Transmembrane helix</keyword>
<protein>
    <recommendedName>
        <fullName evidence="4">DUF106 domain-containing protein</fullName>
    </recommendedName>
</protein>
<gene>
    <name evidence="2" type="ORF">DZC52_13820</name>
</gene>
<evidence type="ECO:0008006" key="4">
    <source>
        <dbReference type="Google" id="ProtNLM"/>
    </source>
</evidence>
<proteinExistence type="predicted"/>
<name>A0A3E1K546_9GAMM</name>
<feature type="transmembrane region" description="Helical" evidence="1">
    <location>
        <begin position="243"/>
        <end position="262"/>
    </location>
</feature>
<dbReference type="OrthoDB" id="6164237at2"/>
<evidence type="ECO:0000313" key="2">
    <source>
        <dbReference type="EMBL" id="RFF29182.1"/>
    </source>
</evidence>
<dbReference type="Proteomes" id="UP000260351">
    <property type="component" value="Unassembled WGS sequence"/>
</dbReference>
<organism evidence="2 3">
    <name type="scientific">Wenzhouxiangella sediminis</name>
    <dbReference type="NCBI Taxonomy" id="1792836"/>
    <lineage>
        <taxon>Bacteria</taxon>
        <taxon>Pseudomonadati</taxon>
        <taxon>Pseudomonadota</taxon>
        <taxon>Gammaproteobacteria</taxon>
        <taxon>Chromatiales</taxon>
        <taxon>Wenzhouxiangellaceae</taxon>
        <taxon>Wenzhouxiangella</taxon>
    </lineage>
</organism>
<dbReference type="RefSeq" id="WP_116651736.1">
    <property type="nucleotide sequence ID" value="NZ_QUZK01000051.1"/>
</dbReference>
<keyword evidence="1" id="KW-0472">Membrane</keyword>
<dbReference type="EMBL" id="QUZK01000051">
    <property type="protein sequence ID" value="RFF29182.1"/>
    <property type="molecule type" value="Genomic_DNA"/>
</dbReference>
<reference evidence="2 3" key="1">
    <citation type="submission" date="2018-08" db="EMBL/GenBank/DDBJ databases">
        <title>Wenzhouxiangella salilacus sp. nov., a novel bacterium isolated from a saline lake in Xinjiang Province, China.</title>
        <authorList>
            <person name="Han S."/>
        </authorList>
    </citation>
    <scope>NUCLEOTIDE SEQUENCE [LARGE SCALE GENOMIC DNA]</scope>
    <source>
        <strain evidence="2 3">XDB06</strain>
    </source>
</reference>